<dbReference type="InterPro" id="IPR050107">
    <property type="entry name" value="ABC_carbohydrate_import_ATPase"/>
</dbReference>
<keyword evidence="4" id="KW-0762">Sugar transport</keyword>
<keyword evidence="2" id="KW-0067">ATP-binding</keyword>
<protein>
    <submittedName>
        <fullName evidence="4">ABC-type sugar transport system ATPase subunit</fullName>
    </submittedName>
</protein>
<evidence type="ECO:0000256" key="1">
    <source>
        <dbReference type="ARBA" id="ARBA00022741"/>
    </source>
</evidence>
<feature type="domain" description="ABC transporter" evidence="3">
    <location>
        <begin position="1"/>
        <end position="239"/>
    </location>
</feature>
<evidence type="ECO:0000313" key="4">
    <source>
        <dbReference type="EMBL" id="TCS73579.1"/>
    </source>
</evidence>
<dbReference type="PROSITE" id="PS50893">
    <property type="entry name" value="ABC_TRANSPORTER_2"/>
    <property type="match status" value="1"/>
</dbReference>
<organism evidence="4 5">
    <name type="scientific">Muricomes intestini</name>
    <dbReference type="NCBI Taxonomy" id="1796634"/>
    <lineage>
        <taxon>Bacteria</taxon>
        <taxon>Bacillati</taxon>
        <taxon>Bacillota</taxon>
        <taxon>Clostridia</taxon>
        <taxon>Lachnospirales</taxon>
        <taxon>Lachnospiraceae</taxon>
        <taxon>Muricomes</taxon>
    </lineage>
</organism>
<evidence type="ECO:0000259" key="3">
    <source>
        <dbReference type="PROSITE" id="PS50893"/>
    </source>
</evidence>
<dbReference type="EMBL" id="SLZZ01000045">
    <property type="protein sequence ID" value="TCS73579.1"/>
    <property type="molecule type" value="Genomic_DNA"/>
</dbReference>
<dbReference type="SUPFAM" id="SSF52540">
    <property type="entry name" value="P-loop containing nucleoside triphosphate hydrolases"/>
    <property type="match status" value="2"/>
</dbReference>
<dbReference type="Gene3D" id="3.40.50.300">
    <property type="entry name" value="P-loop containing nucleotide triphosphate hydrolases"/>
    <property type="match status" value="2"/>
</dbReference>
<dbReference type="RefSeq" id="WP_132384054.1">
    <property type="nucleotide sequence ID" value="NZ_SLZZ01000045.1"/>
</dbReference>
<dbReference type="PANTHER" id="PTHR43790">
    <property type="entry name" value="CARBOHYDRATE TRANSPORT ATP-BINDING PROTEIN MG119-RELATED"/>
    <property type="match status" value="1"/>
</dbReference>
<proteinExistence type="predicted"/>
<dbReference type="Proteomes" id="UP000295726">
    <property type="component" value="Unassembled WGS sequence"/>
</dbReference>
<sequence length="483" mass="56024">MKKEIFRLQNGMIRQGKILRGPFFLQFCKGEISGIITDDSFEKEILVNFFSCRNTFESGDFYYNGKRIPFELQSNTIMKLLSQTVAVISRKPRLFESLSLVDNIFIPGYLIKREKHKKTATRLMEFFDIEIPLNTKIRELTLLQRLQIEILHAVACHHKLIIISDVNGMLRSKERNKLRQLYERLTQIGYSICQIESLNNIPLNMLDLIQVIEKGKSVGCYSQAEVEYSDIACMVNGTAHHESYDELLKQMSKKLFSGFKGTILELKDICYEHLNKISIKLYKGEIAEINCRTGTDYLEIKHLLTGKVSPIAGQFFYNGQARNISVLERGISKWQIGCVDFSNQDHLLFENLSIIENVCYPLCLRNAHFFMNKNYMKVAEDYIKMVMPDLNLSKRVKNLTQEQVMQLVLCKWILCKPKLLFLFISSAFLKDEPDIIMNRIIVELSKYGIPVLIISEHDRFESEIIESVYIINKGMLINADEDK</sequence>
<dbReference type="AlphaFoldDB" id="A0A4R3JY85"/>
<dbReference type="GO" id="GO:0016887">
    <property type="term" value="F:ATP hydrolysis activity"/>
    <property type="evidence" value="ECO:0007669"/>
    <property type="project" value="InterPro"/>
</dbReference>
<dbReference type="OrthoDB" id="2078674at2"/>
<reference evidence="4 5" key="1">
    <citation type="submission" date="2019-03" db="EMBL/GenBank/DDBJ databases">
        <title>Genomic Encyclopedia of Type Strains, Phase IV (KMG-IV): sequencing the most valuable type-strain genomes for metagenomic binning, comparative biology and taxonomic classification.</title>
        <authorList>
            <person name="Goeker M."/>
        </authorList>
    </citation>
    <scope>NUCLEOTIDE SEQUENCE [LARGE SCALE GENOMIC DNA]</scope>
    <source>
        <strain evidence="4 5">DSM 29489</strain>
    </source>
</reference>
<dbReference type="InterPro" id="IPR003439">
    <property type="entry name" value="ABC_transporter-like_ATP-bd"/>
</dbReference>
<name>A0A4R3JY85_9FIRM</name>
<keyword evidence="5" id="KW-1185">Reference proteome</keyword>
<keyword evidence="4" id="KW-0813">Transport</keyword>
<evidence type="ECO:0000256" key="2">
    <source>
        <dbReference type="ARBA" id="ARBA00022840"/>
    </source>
</evidence>
<dbReference type="InterPro" id="IPR027417">
    <property type="entry name" value="P-loop_NTPase"/>
</dbReference>
<dbReference type="PANTHER" id="PTHR43790:SF2">
    <property type="entry name" value="AUTOINDUCER 2 IMPORT ATP-BINDING PROTEIN LSRA"/>
    <property type="match status" value="1"/>
</dbReference>
<evidence type="ECO:0000313" key="5">
    <source>
        <dbReference type="Proteomes" id="UP000295726"/>
    </source>
</evidence>
<comment type="caution">
    <text evidence="4">The sequence shown here is derived from an EMBL/GenBank/DDBJ whole genome shotgun (WGS) entry which is preliminary data.</text>
</comment>
<gene>
    <name evidence="4" type="ORF">EDD59_1456</name>
</gene>
<dbReference type="GO" id="GO:0005524">
    <property type="term" value="F:ATP binding"/>
    <property type="evidence" value="ECO:0007669"/>
    <property type="project" value="UniProtKB-KW"/>
</dbReference>
<keyword evidence="1" id="KW-0547">Nucleotide-binding</keyword>
<accession>A0A4R3JY85</accession>